<feature type="compositionally biased region" description="Basic and acidic residues" evidence="1">
    <location>
        <begin position="85"/>
        <end position="126"/>
    </location>
</feature>
<dbReference type="AlphaFoldDB" id="A0A6J4HPT7"/>
<reference evidence="3" key="1">
    <citation type="submission" date="2020-02" db="EMBL/GenBank/DDBJ databases">
        <authorList>
            <person name="Meier V. D."/>
        </authorList>
    </citation>
    <scope>NUCLEOTIDE SEQUENCE</scope>
    <source>
        <strain evidence="3">AVDCRST_MAG93</strain>
    </source>
</reference>
<sequence>MSMQTSPQSSKPPLGGISRGWRPRLLRFYVPLTLVSILTLVLFMTLPSFDASAYPTLDMHSSGPLPQVRSERERMDMDDMEMDHDEDRAEPMEGEDHGSDRAEPTDGGDHGEDHGRDRAKPSEGHS</sequence>
<dbReference type="EMBL" id="CADCTR010000255">
    <property type="protein sequence ID" value="CAA9228606.1"/>
    <property type="molecule type" value="Genomic_DNA"/>
</dbReference>
<feature type="region of interest" description="Disordered" evidence="1">
    <location>
        <begin position="53"/>
        <end position="126"/>
    </location>
</feature>
<evidence type="ECO:0000313" key="3">
    <source>
        <dbReference type="EMBL" id="CAA9228606.1"/>
    </source>
</evidence>
<keyword evidence="2" id="KW-0472">Membrane</keyword>
<keyword evidence="2" id="KW-1133">Transmembrane helix</keyword>
<organism evidence="3">
    <name type="scientific">uncultured Chloroflexia bacterium</name>
    <dbReference type="NCBI Taxonomy" id="1672391"/>
    <lineage>
        <taxon>Bacteria</taxon>
        <taxon>Bacillati</taxon>
        <taxon>Chloroflexota</taxon>
        <taxon>Chloroflexia</taxon>
        <taxon>environmental samples</taxon>
    </lineage>
</organism>
<name>A0A6J4HPT7_9CHLR</name>
<evidence type="ECO:0000256" key="1">
    <source>
        <dbReference type="SAM" id="MobiDB-lite"/>
    </source>
</evidence>
<protein>
    <submittedName>
        <fullName evidence="3">Uncharacterized protein</fullName>
    </submittedName>
</protein>
<evidence type="ECO:0000256" key="2">
    <source>
        <dbReference type="SAM" id="Phobius"/>
    </source>
</evidence>
<accession>A0A6J4HPT7</accession>
<proteinExistence type="predicted"/>
<gene>
    <name evidence="3" type="ORF">AVDCRST_MAG93-787</name>
</gene>
<keyword evidence="2" id="KW-0812">Transmembrane</keyword>
<feature type="transmembrane region" description="Helical" evidence="2">
    <location>
        <begin position="28"/>
        <end position="49"/>
    </location>
</feature>